<dbReference type="InterPro" id="IPR036938">
    <property type="entry name" value="PAP2/HPO_sf"/>
</dbReference>
<dbReference type="SMART" id="SM00014">
    <property type="entry name" value="acidPPc"/>
    <property type="match status" value="1"/>
</dbReference>
<dbReference type="Pfam" id="PF01569">
    <property type="entry name" value="PAP2"/>
    <property type="match status" value="1"/>
</dbReference>
<keyword evidence="6 7" id="KW-0472">Membrane</keyword>
<evidence type="ECO:0000313" key="10">
    <source>
        <dbReference type="Proteomes" id="UP000708347"/>
    </source>
</evidence>
<keyword evidence="2" id="KW-1003">Cell membrane</keyword>
<protein>
    <submittedName>
        <fullName evidence="9">Phosphatase PAP2 family protein</fullName>
    </submittedName>
</protein>
<dbReference type="PANTHER" id="PTHR14969">
    <property type="entry name" value="SPHINGOSINE-1-PHOSPHATE PHOSPHOHYDROLASE"/>
    <property type="match status" value="1"/>
</dbReference>
<evidence type="ECO:0000256" key="3">
    <source>
        <dbReference type="ARBA" id="ARBA00022692"/>
    </source>
</evidence>
<evidence type="ECO:0000256" key="7">
    <source>
        <dbReference type="SAM" id="Phobius"/>
    </source>
</evidence>
<dbReference type="PANTHER" id="PTHR14969:SF62">
    <property type="entry name" value="DECAPRENYLPHOSPHORYL-5-PHOSPHORIBOSE PHOSPHATASE RV3807C-RELATED"/>
    <property type="match status" value="1"/>
</dbReference>
<keyword evidence="3 7" id="KW-0812">Transmembrane</keyword>
<feature type="transmembrane region" description="Helical" evidence="7">
    <location>
        <begin position="257"/>
        <end position="278"/>
    </location>
</feature>
<dbReference type="SUPFAM" id="SSF48317">
    <property type="entry name" value="Acid phosphatase/Vanadium-dependent haloperoxidase"/>
    <property type="match status" value="1"/>
</dbReference>
<feature type="transmembrane region" description="Helical" evidence="7">
    <location>
        <begin position="127"/>
        <end position="148"/>
    </location>
</feature>
<gene>
    <name evidence="9" type="ORF">FEG63_31420</name>
</gene>
<keyword evidence="5 7" id="KW-1133">Transmembrane helix</keyword>
<reference evidence="9 10" key="1">
    <citation type="submission" date="2019-05" db="EMBL/GenBank/DDBJ databases">
        <title>Mycolicibacterium sphagni ENV482 genome assembly.</title>
        <authorList>
            <person name="Chen W."/>
            <person name="Faulkner N.W."/>
            <person name="Hyman M.R."/>
        </authorList>
    </citation>
    <scope>NUCLEOTIDE SEQUENCE [LARGE SCALE GENOMIC DNA]</scope>
    <source>
        <strain evidence="9 10">ENV482</strain>
    </source>
</reference>
<accession>A0ABX2K216</accession>
<feature type="transmembrane region" description="Helical" evidence="7">
    <location>
        <begin position="12"/>
        <end position="34"/>
    </location>
</feature>
<dbReference type="InterPro" id="IPR000326">
    <property type="entry name" value="PAP2/HPO"/>
</dbReference>
<feature type="domain" description="Phosphatidic acid phosphatase type 2/haloperoxidase" evidence="8">
    <location>
        <begin position="158"/>
        <end position="272"/>
    </location>
</feature>
<sequence length="292" mass="31123">MGQAYGPGSPGFGILSAIMLAALVLWWGLAVWVARHRAVLDAVGRIRSWTTERLDSAVTPLARWLSVDVAAAVGLLSGMVVVALLAAGFTELLDDVLEGELITYVDQPVSQWLAALRDLWLTETLKMLTHLGDAATLAVIVAVVSGWVGWRIRSWLPAVLGVSGLVGVGVVLVVAKYVVGRTRPPSWIAVIVEDGFSFPSGHATGSFSVAVLVSWMIGRWVLRDWAARVALWAIALAVASLVAFSRIYLGVHYVSDVVAGAFLGAAWAVAVIVVGEWWESRRRSAHAAPSPG</sequence>
<dbReference type="Gene3D" id="1.20.144.10">
    <property type="entry name" value="Phosphatidic acid phosphatase type 2/haloperoxidase"/>
    <property type="match status" value="1"/>
</dbReference>
<keyword evidence="10" id="KW-1185">Reference proteome</keyword>
<name>A0ABX2K216_9MYCO</name>
<feature type="transmembrane region" description="Helical" evidence="7">
    <location>
        <begin position="155"/>
        <end position="179"/>
    </location>
</feature>
<proteinExistence type="predicted"/>
<dbReference type="Proteomes" id="UP000708347">
    <property type="component" value="Unassembled WGS sequence"/>
</dbReference>
<evidence type="ECO:0000256" key="5">
    <source>
        <dbReference type="ARBA" id="ARBA00022989"/>
    </source>
</evidence>
<dbReference type="CDD" id="cd03392">
    <property type="entry name" value="PAP2_like_2"/>
    <property type="match status" value="1"/>
</dbReference>
<evidence type="ECO:0000256" key="4">
    <source>
        <dbReference type="ARBA" id="ARBA00022801"/>
    </source>
</evidence>
<comment type="caution">
    <text evidence="9">The sequence shown here is derived from an EMBL/GenBank/DDBJ whole genome shotgun (WGS) entry which is preliminary data.</text>
</comment>
<evidence type="ECO:0000313" key="9">
    <source>
        <dbReference type="EMBL" id="NTY64029.1"/>
    </source>
</evidence>
<evidence type="ECO:0000256" key="2">
    <source>
        <dbReference type="ARBA" id="ARBA00022475"/>
    </source>
</evidence>
<dbReference type="EMBL" id="VBSB01000038">
    <property type="protein sequence ID" value="NTY64029.1"/>
    <property type="molecule type" value="Genomic_DNA"/>
</dbReference>
<evidence type="ECO:0000259" key="8">
    <source>
        <dbReference type="SMART" id="SM00014"/>
    </source>
</evidence>
<evidence type="ECO:0000256" key="1">
    <source>
        <dbReference type="ARBA" id="ARBA00004651"/>
    </source>
</evidence>
<dbReference type="RefSeq" id="WP_174401582.1">
    <property type="nucleotide sequence ID" value="NZ_VBSB01000038.1"/>
</dbReference>
<feature type="transmembrane region" description="Helical" evidence="7">
    <location>
        <begin position="69"/>
        <end position="89"/>
    </location>
</feature>
<evidence type="ECO:0000256" key="6">
    <source>
        <dbReference type="ARBA" id="ARBA00023136"/>
    </source>
</evidence>
<feature type="transmembrane region" description="Helical" evidence="7">
    <location>
        <begin position="199"/>
        <end position="217"/>
    </location>
</feature>
<feature type="transmembrane region" description="Helical" evidence="7">
    <location>
        <begin position="229"/>
        <end position="251"/>
    </location>
</feature>
<keyword evidence="4" id="KW-0378">Hydrolase</keyword>
<comment type="subcellular location">
    <subcellularLocation>
        <location evidence="1">Cell membrane</location>
        <topology evidence="1">Multi-pass membrane protein</topology>
    </subcellularLocation>
</comment>
<organism evidence="9 10">
    <name type="scientific">Mycolicibacterium sphagni</name>
    <dbReference type="NCBI Taxonomy" id="1786"/>
    <lineage>
        <taxon>Bacteria</taxon>
        <taxon>Bacillati</taxon>
        <taxon>Actinomycetota</taxon>
        <taxon>Actinomycetes</taxon>
        <taxon>Mycobacteriales</taxon>
        <taxon>Mycobacteriaceae</taxon>
        <taxon>Mycolicibacterium</taxon>
    </lineage>
</organism>